<dbReference type="Pfam" id="PF00494">
    <property type="entry name" value="SQS_PSY"/>
    <property type="match status" value="1"/>
</dbReference>
<dbReference type="InterPro" id="IPR008949">
    <property type="entry name" value="Isoprenoid_synthase_dom_sf"/>
</dbReference>
<comment type="similarity">
    <text evidence="2">Belongs to the phytoene/squalene synthase family.</text>
</comment>
<evidence type="ECO:0000313" key="7">
    <source>
        <dbReference type="Proteomes" id="UP000503162"/>
    </source>
</evidence>
<evidence type="ECO:0000256" key="2">
    <source>
        <dbReference type="ARBA" id="ARBA00006251"/>
    </source>
</evidence>
<evidence type="ECO:0000256" key="1">
    <source>
        <dbReference type="ARBA" id="ARBA00004684"/>
    </source>
</evidence>
<dbReference type="RefSeq" id="WP_166222782.1">
    <property type="nucleotide sequence ID" value="NZ_CP049989.1"/>
</dbReference>
<dbReference type="PANTHER" id="PTHR31480">
    <property type="entry name" value="BIFUNCTIONAL LYCOPENE CYCLASE/PHYTOENE SYNTHASE"/>
    <property type="match status" value="1"/>
</dbReference>
<dbReference type="GO" id="GO:0016117">
    <property type="term" value="P:carotenoid biosynthetic process"/>
    <property type="evidence" value="ECO:0007669"/>
    <property type="project" value="UniProtKB-KW"/>
</dbReference>
<dbReference type="AlphaFoldDB" id="A0A6G8IC14"/>
<dbReference type="CDD" id="cd00683">
    <property type="entry name" value="Trans_IPPS_HH"/>
    <property type="match status" value="1"/>
</dbReference>
<dbReference type="FunFam" id="1.10.600.10:FF:000020">
    <property type="entry name" value="Phytoene synthase"/>
    <property type="match status" value="1"/>
</dbReference>
<dbReference type="InterPro" id="IPR019845">
    <property type="entry name" value="Squalene/phytoene_synthase_CS"/>
</dbReference>
<dbReference type="KEGG" id="hcz:G9Q37_00095"/>
<evidence type="ECO:0000256" key="3">
    <source>
        <dbReference type="ARBA" id="ARBA00022679"/>
    </source>
</evidence>
<reference evidence="6 7" key="1">
    <citation type="submission" date="2020-03" db="EMBL/GenBank/DDBJ databases">
        <title>Hydrogenophaga sp. nov. isolated from cyanobacterial mat.</title>
        <authorList>
            <person name="Thorat V."/>
            <person name="Kirdat K."/>
            <person name="Tiwarekar B."/>
            <person name="Costa E.D."/>
            <person name="Yadav A."/>
        </authorList>
    </citation>
    <scope>NUCLEOTIDE SEQUENCE [LARGE SCALE GENOMIC DNA]</scope>
    <source>
        <strain evidence="6 7">BA0156</strain>
    </source>
</reference>
<evidence type="ECO:0000256" key="4">
    <source>
        <dbReference type="ARBA" id="ARBA00022746"/>
    </source>
</evidence>
<dbReference type="GO" id="GO:0004311">
    <property type="term" value="F:geranylgeranyl diphosphate synthase activity"/>
    <property type="evidence" value="ECO:0007669"/>
    <property type="project" value="InterPro"/>
</dbReference>
<keyword evidence="4" id="KW-0125">Carotenoid biosynthesis</keyword>
<keyword evidence="7" id="KW-1185">Reference proteome</keyword>
<dbReference type="GO" id="GO:0051996">
    <property type="term" value="F:squalene synthase [NAD(P)H] activity"/>
    <property type="evidence" value="ECO:0007669"/>
    <property type="project" value="InterPro"/>
</dbReference>
<proteinExistence type="inferred from homology"/>
<dbReference type="PROSITE" id="PS01045">
    <property type="entry name" value="SQUALEN_PHYTOEN_SYN_2"/>
    <property type="match status" value="1"/>
</dbReference>
<dbReference type="SUPFAM" id="SSF48576">
    <property type="entry name" value="Terpenoid synthases"/>
    <property type="match status" value="1"/>
</dbReference>
<gene>
    <name evidence="6" type="ORF">G9Q37_00095</name>
</gene>
<dbReference type="EMBL" id="CP049989">
    <property type="protein sequence ID" value="QIM50641.1"/>
    <property type="molecule type" value="Genomic_DNA"/>
</dbReference>
<name>A0A6G8IC14_9BURK</name>
<evidence type="ECO:0000256" key="5">
    <source>
        <dbReference type="ARBA" id="ARBA00053028"/>
    </source>
</evidence>
<dbReference type="PROSITE" id="PS01044">
    <property type="entry name" value="SQUALEN_PHYTOEN_SYN_1"/>
    <property type="match status" value="1"/>
</dbReference>
<dbReference type="InterPro" id="IPR002060">
    <property type="entry name" value="Squ/phyt_synthse"/>
</dbReference>
<protein>
    <submittedName>
        <fullName evidence="6">Phytoene/squalene synthase family protein</fullName>
    </submittedName>
</protein>
<comment type="cofactor">
    <cofactor evidence="5">
        <name>ATP</name>
        <dbReference type="ChEBI" id="CHEBI:30616"/>
    </cofactor>
</comment>
<organism evidence="6 7">
    <name type="scientific">Hydrogenophaga crocea</name>
    <dbReference type="NCBI Taxonomy" id="2716225"/>
    <lineage>
        <taxon>Bacteria</taxon>
        <taxon>Pseudomonadati</taxon>
        <taxon>Pseudomonadota</taxon>
        <taxon>Betaproteobacteria</taxon>
        <taxon>Burkholderiales</taxon>
        <taxon>Comamonadaceae</taxon>
        <taxon>Hydrogenophaga</taxon>
    </lineage>
</organism>
<dbReference type="InterPro" id="IPR033904">
    <property type="entry name" value="Trans_IPPS_HH"/>
</dbReference>
<keyword evidence="3" id="KW-0808">Transferase</keyword>
<accession>A0A6G8IC14</accession>
<sequence>MNRVRGAGAPAQEDWDSATLAACRAALRTGSRSFHLASLVLPARVRAPASALYAFCRAADDAVDQGDDPARAVAALRARLGRVYDAPQRGTEGMALPERALAAVVHRHGIPRALPEALIEGFEWDAQGRRYDSLEALCDYAARVAGTVGAMMALLMGVRSRAALARACELGVAMQLSNIARDVAEDAALGRLYLPQDWLREAGIAPDAWLRAPHAGPALHAVVARLLAVADDLYARAAAGVSQLPLDCRPGINAARLLYAAIGHEVLRREPRAALQRAVVPRWRQGWLLGEACWRLLPSAAALDAAPLPAVRGLVDAVALPAREPPAGAERLLLLFERLERGERREGLRTLPARAARRVSP</sequence>
<evidence type="ECO:0000313" key="6">
    <source>
        <dbReference type="EMBL" id="QIM50641.1"/>
    </source>
</evidence>
<comment type="pathway">
    <text evidence="1">Carotenoid biosynthesis; phytoene biosynthesis.</text>
</comment>
<dbReference type="SFLD" id="SFLDG01018">
    <property type="entry name" value="Squalene/Phytoene_Synthase_Lik"/>
    <property type="match status" value="1"/>
</dbReference>
<dbReference type="SFLD" id="SFLDS00005">
    <property type="entry name" value="Isoprenoid_Synthase_Type_I"/>
    <property type="match status" value="1"/>
</dbReference>
<dbReference type="Gene3D" id="1.10.600.10">
    <property type="entry name" value="Farnesyl Diphosphate Synthase"/>
    <property type="match status" value="1"/>
</dbReference>
<dbReference type="Proteomes" id="UP000503162">
    <property type="component" value="Chromosome"/>
</dbReference>
<dbReference type="InterPro" id="IPR044843">
    <property type="entry name" value="Trans_IPPS_bact-type"/>
</dbReference>
<dbReference type="SFLD" id="SFLDG01212">
    <property type="entry name" value="Phytoene_synthase_like"/>
    <property type="match status" value="1"/>
</dbReference>